<dbReference type="Pfam" id="PF12937">
    <property type="entry name" value="F-box-like"/>
    <property type="match status" value="1"/>
</dbReference>
<sequence>MATGKIMRLPEELLLAIFDQLETPAPSDTKARLEPNLSLTSGTDLTYKSISRVCKRWRRIISPLLFKYSRLQLDVPPSPEWRDRDSFASSSSQDALDEAVRAVEAAEYAKIHPPAHNGRSLGEASLQWAHRFHHTLEDYLAFVATNNLSSSIQSFILLTDRMLPGFNNRYPHRLAATQDHRYRAAALLWQRLYFKIKPQTIKVLAPPPELAILTNCAIDLFGEWAFSDMDFHLLTLSVDNPNALQTSPNFPGLHYIPPKYPSIAPASILTLQPWSHLSLNEGSFLKAYGTYEYFERGPPSLIYSIKPVINPKPSTQLRHGHAPASINLATLKSFTYTAILPFATHLDFRTLIPHLEILDVKLAPDPSEQEKILCDKQRVGHAELEDCWQELFTAYRLITRPFRTFDIDRIDGTPKLKKFVCRDVAISALQEELDEEFTPLCLPCWAEMEPGVFVRQNERPPSRDSDGDLE</sequence>
<accession>A0A139HNP9</accession>
<dbReference type="AlphaFoldDB" id="A0A139HNP9"/>
<evidence type="ECO:0000259" key="1">
    <source>
        <dbReference type="Pfam" id="PF12937"/>
    </source>
</evidence>
<reference evidence="2 3" key="1">
    <citation type="submission" date="2015-07" db="EMBL/GenBank/DDBJ databases">
        <title>Comparative genomics of the Sigatoka disease complex on banana suggests a link between parallel evolutionary changes in Pseudocercospora fijiensis and Pseudocercospora eumusae and increased virulence on the banana host.</title>
        <authorList>
            <person name="Chang T.-C."/>
            <person name="Salvucci A."/>
            <person name="Crous P.W."/>
            <person name="Stergiopoulos I."/>
        </authorList>
    </citation>
    <scope>NUCLEOTIDE SEQUENCE [LARGE SCALE GENOMIC DNA]</scope>
    <source>
        <strain evidence="2 3">CBS 114824</strain>
    </source>
</reference>
<gene>
    <name evidence="2" type="ORF">AC578_9283</name>
</gene>
<organism evidence="2 3">
    <name type="scientific">Pseudocercospora eumusae</name>
    <dbReference type="NCBI Taxonomy" id="321146"/>
    <lineage>
        <taxon>Eukaryota</taxon>
        <taxon>Fungi</taxon>
        <taxon>Dikarya</taxon>
        <taxon>Ascomycota</taxon>
        <taxon>Pezizomycotina</taxon>
        <taxon>Dothideomycetes</taxon>
        <taxon>Dothideomycetidae</taxon>
        <taxon>Mycosphaerellales</taxon>
        <taxon>Mycosphaerellaceae</taxon>
        <taxon>Pseudocercospora</taxon>
    </lineage>
</organism>
<dbReference type="Proteomes" id="UP000070133">
    <property type="component" value="Unassembled WGS sequence"/>
</dbReference>
<dbReference type="STRING" id="321146.A0A139HNP9"/>
<keyword evidence="3" id="KW-1185">Reference proteome</keyword>
<proteinExistence type="predicted"/>
<evidence type="ECO:0000313" key="2">
    <source>
        <dbReference type="EMBL" id="KXT04013.1"/>
    </source>
</evidence>
<name>A0A139HNP9_9PEZI</name>
<dbReference type="InterPro" id="IPR001810">
    <property type="entry name" value="F-box_dom"/>
</dbReference>
<evidence type="ECO:0000313" key="3">
    <source>
        <dbReference type="Proteomes" id="UP000070133"/>
    </source>
</evidence>
<protein>
    <recommendedName>
        <fullName evidence="1">F-box domain-containing protein</fullName>
    </recommendedName>
</protein>
<comment type="caution">
    <text evidence="2">The sequence shown here is derived from an EMBL/GenBank/DDBJ whole genome shotgun (WGS) entry which is preliminary data.</text>
</comment>
<feature type="domain" description="F-box" evidence="1">
    <location>
        <begin position="8"/>
        <end position="67"/>
    </location>
</feature>
<dbReference type="EMBL" id="LFZN01000025">
    <property type="protein sequence ID" value="KXT04013.1"/>
    <property type="molecule type" value="Genomic_DNA"/>
</dbReference>
<dbReference type="Gene3D" id="1.20.1280.50">
    <property type="match status" value="1"/>
</dbReference>
<dbReference type="OrthoDB" id="5296720at2759"/>